<comment type="caution">
    <text evidence="1">The sequence shown here is derived from an EMBL/GenBank/DDBJ whole genome shotgun (WGS) entry which is preliminary data.</text>
</comment>
<protein>
    <recommendedName>
        <fullName evidence="3">DUF1963 domain-containing protein</fullName>
    </recommendedName>
</protein>
<proteinExistence type="predicted"/>
<evidence type="ECO:0008006" key="3">
    <source>
        <dbReference type="Google" id="ProtNLM"/>
    </source>
</evidence>
<accession>A0A3N4YM02</accession>
<organism evidence="1 2">
    <name type="scientific">Myceligenerans xiligouense</name>
    <dbReference type="NCBI Taxonomy" id="253184"/>
    <lineage>
        <taxon>Bacteria</taxon>
        <taxon>Bacillati</taxon>
        <taxon>Actinomycetota</taxon>
        <taxon>Actinomycetes</taxon>
        <taxon>Micrococcales</taxon>
        <taxon>Promicromonosporaceae</taxon>
        <taxon>Myceligenerans</taxon>
    </lineage>
</organism>
<dbReference type="EMBL" id="RKQZ01000001">
    <property type="protein sequence ID" value="RPF20354.1"/>
    <property type="molecule type" value="Genomic_DNA"/>
</dbReference>
<keyword evidence="2" id="KW-1185">Reference proteome</keyword>
<sequence>MMWVVEHTGVSGVDPGSAWLRPRRQMVFVPVAAPITDVRAKLGGQPVWLDQAQWPLSRTDGEQMMFIGQFPIPGGVERMAYLFMTDDGGLYPTWGAEDGENALIVQPGGRVPVFIETVESATGPSLWKRGPEWDAGPPVELRVDLVPLDTEVERGLELEADYCEAERNGFPAQFPEGVTFAPRSYVGGRPVLWQPHLPMPVTGNWRFFFQIDGFDDWGEPALSFGGGTGYAFLSRDCLEGRFAWDCV</sequence>
<reference evidence="1 2" key="1">
    <citation type="submission" date="2018-11" db="EMBL/GenBank/DDBJ databases">
        <title>Sequencing the genomes of 1000 actinobacteria strains.</title>
        <authorList>
            <person name="Klenk H.-P."/>
        </authorList>
    </citation>
    <scope>NUCLEOTIDE SEQUENCE [LARGE SCALE GENOMIC DNA]</scope>
    <source>
        <strain evidence="1 2">DSM 15700</strain>
    </source>
</reference>
<gene>
    <name evidence="1" type="ORF">EDD34_0942</name>
</gene>
<dbReference type="Proteomes" id="UP000280501">
    <property type="component" value="Unassembled WGS sequence"/>
</dbReference>
<evidence type="ECO:0000313" key="2">
    <source>
        <dbReference type="Proteomes" id="UP000280501"/>
    </source>
</evidence>
<dbReference type="AlphaFoldDB" id="A0A3N4YM02"/>
<name>A0A3N4YM02_9MICO</name>
<evidence type="ECO:0000313" key="1">
    <source>
        <dbReference type="EMBL" id="RPF20354.1"/>
    </source>
</evidence>